<dbReference type="InterPro" id="IPR017703">
    <property type="entry name" value="YgfZ/GCV_T_CS"/>
</dbReference>
<evidence type="ECO:0000256" key="4">
    <source>
        <dbReference type="SAM" id="SignalP"/>
    </source>
</evidence>
<name>A0A7S0F0Z8_9CRYP</name>
<dbReference type="InterPro" id="IPR027266">
    <property type="entry name" value="TrmE/GcvT-like"/>
</dbReference>
<evidence type="ECO:0000256" key="2">
    <source>
        <dbReference type="ARBA" id="ARBA00022946"/>
    </source>
</evidence>
<dbReference type="Gene3D" id="3.30.1360.120">
    <property type="entry name" value="Probable tRNA modification gtpase trme, domain 1"/>
    <property type="match status" value="1"/>
</dbReference>
<gene>
    <name evidence="6" type="ORF">HPHI1048_LOCUS19434</name>
</gene>
<comment type="subcellular location">
    <subcellularLocation>
        <location evidence="1">Mitochondrion</location>
    </subcellularLocation>
</comment>
<dbReference type="InterPro" id="IPR006222">
    <property type="entry name" value="GCVT_N"/>
</dbReference>
<dbReference type="PANTHER" id="PTHR22602">
    <property type="entry name" value="TRANSFERASE CAF17, MITOCHONDRIAL-RELATED"/>
    <property type="match status" value="1"/>
</dbReference>
<keyword evidence="2" id="KW-0809">Transit peptide</keyword>
<protein>
    <recommendedName>
        <fullName evidence="5">GCVT N-terminal domain-containing protein</fullName>
    </recommendedName>
</protein>
<sequence>MSSTAKVAAVLLLSTTMTCGFNLPWGSVKPWAGSAVGARGDSCRREERVRLRGRFCHALACRMGASDNGEVITSLAAIADMERKKQQEEELRNSDSIMWECLKGTLQSKQELREEQRKHGADVASCTYPAPEPLMKFMKKGKDRVADVISSFAPVTQEQVIEAFSSGALLADLSHWGGLVVTGEDRYKFVSGLCTNRVVGLKPGDVRPACFLSKVGRTVDLTTLAVLSDSILILCSPNRVLQLFQDLDALIFPKDKVKCLDISDGLARFHILGPKAEELISRMKDLKLPGPFRSSPLVLDGRSMNGLVLQGAGCSAAGYTLVASAGDGKVLWEELMRVAGPEVVCVGQTGWEVVRTVDGVPAAGAELTLDYNPLEAGLWSTVSFDKGCYIGQESMARLKTYDGVKQNLWAIHFPVDSSGVDNSVALLGAKLFAEREGQARSVGSITSVLPEPLHTEDGQVFHCLGYVKGGLETKDTTIFAELADDDGGSSERRKGVVRNIPFATRTVQQSADNLVS</sequence>
<accession>A0A7S0F0Z8</accession>
<feature type="domain" description="GCVT N-terminal" evidence="5">
    <location>
        <begin position="161"/>
        <end position="386"/>
    </location>
</feature>
<evidence type="ECO:0000256" key="1">
    <source>
        <dbReference type="ARBA" id="ARBA00004173"/>
    </source>
</evidence>
<dbReference type="GO" id="GO:0016226">
    <property type="term" value="P:iron-sulfur cluster assembly"/>
    <property type="evidence" value="ECO:0007669"/>
    <property type="project" value="TreeGrafter"/>
</dbReference>
<evidence type="ECO:0000256" key="3">
    <source>
        <dbReference type="ARBA" id="ARBA00023128"/>
    </source>
</evidence>
<organism evidence="6">
    <name type="scientific">Hanusia phi</name>
    <dbReference type="NCBI Taxonomy" id="3032"/>
    <lineage>
        <taxon>Eukaryota</taxon>
        <taxon>Cryptophyceae</taxon>
        <taxon>Pyrenomonadales</taxon>
        <taxon>Geminigeraceae</taxon>
        <taxon>Hanusia</taxon>
    </lineage>
</organism>
<dbReference type="PANTHER" id="PTHR22602:SF0">
    <property type="entry name" value="TRANSFERASE CAF17, MITOCHONDRIAL-RELATED"/>
    <property type="match status" value="1"/>
</dbReference>
<keyword evidence="3" id="KW-0496">Mitochondrion</keyword>
<dbReference type="SUPFAM" id="SSF103025">
    <property type="entry name" value="Folate-binding domain"/>
    <property type="match status" value="1"/>
</dbReference>
<dbReference type="GO" id="GO:0005739">
    <property type="term" value="C:mitochondrion"/>
    <property type="evidence" value="ECO:0007669"/>
    <property type="project" value="UniProtKB-SubCell"/>
</dbReference>
<proteinExistence type="predicted"/>
<evidence type="ECO:0000313" key="6">
    <source>
        <dbReference type="EMBL" id="CAD8500601.1"/>
    </source>
</evidence>
<dbReference type="AlphaFoldDB" id="A0A7S0F0Z8"/>
<feature type="signal peptide" evidence="4">
    <location>
        <begin position="1"/>
        <end position="20"/>
    </location>
</feature>
<keyword evidence="4" id="KW-0732">Signal</keyword>
<evidence type="ECO:0000259" key="5">
    <source>
        <dbReference type="Pfam" id="PF01571"/>
    </source>
</evidence>
<dbReference type="EMBL" id="HBEO01028703">
    <property type="protein sequence ID" value="CAD8500601.1"/>
    <property type="molecule type" value="Transcribed_RNA"/>
</dbReference>
<dbReference type="InterPro" id="IPR045179">
    <property type="entry name" value="YgfZ/GcvT"/>
</dbReference>
<reference evidence="6" key="1">
    <citation type="submission" date="2021-01" db="EMBL/GenBank/DDBJ databases">
        <authorList>
            <person name="Corre E."/>
            <person name="Pelletier E."/>
            <person name="Niang G."/>
            <person name="Scheremetjew M."/>
            <person name="Finn R."/>
            <person name="Kale V."/>
            <person name="Holt S."/>
            <person name="Cochrane G."/>
            <person name="Meng A."/>
            <person name="Brown T."/>
            <person name="Cohen L."/>
        </authorList>
    </citation>
    <scope>NUCLEOTIDE SEQUENCE</scope>
    <source>
        <strain evidence="6">CCMP325</strain>
    </source>
</reference>
<feature type="chain" id="PRO_5031237027" description="GCVT N-terminal domain-containing protein" evidence="4">
    <location>
        <begin position="21"/>
        <end position="516"/>
    </location>
</feature>
<dbReference type="Pfam" id="PF01571">
    <property type="entry name" value="GCV_T"/>
    <property type="match status" value="1"/>
</dbReference>
<dbReference type="NCBIfam" id="TIGR03317">
    <property type="entry name" value="ygfZ_signature"/>
    <property type="match status" value="1"/>
</dbReference>